<accession>A0A1I0QED7</accession>
<feature type="chain" id="PRO_5011475103" evidence="2">
    <location>
        <begin position="22"/>
        <end position="122"/>
    </location>
</feature>
<evidence type="ECO:0000256" key="1">
    <source>
        <dbReference type="SAM" id="MobiDB-lite"/>
    </source>
</evidence>
<feature type="region of interest" description="Disordered" evidence="1">
    <location>
        <begin position="25"/>
        <end position="49"/>
    </location>
</feature>
<reference evidence="3 4" key="1">
    <citation type="submission" date="2016-10" db="EMBL/GenBank/DDBJ databases">
        <authorList>
            <person name="de Groot N.N."/>
        </authorList>
    </citation>
    <scope>NUCLEOTIDE SEQUENCE [LARGE SCALE GENOMIC DNA]</scope>
    <source>
        <strain evidence="3 4">TC2-24</strain>
    </source>
</reference>
<dbReference type="RefSeq" id="WP_143065786.1">
    <property type="nucleotide sequence ID" value="NZ_FOIQ01000006.1"/>
</dbReference>
<keyword evidence="2" id="KW-0732">Signal</keyword>
<dbReference type="Proteomes" id="UP000199373">
    <property type="component" value="Unassembled WGS sequence"/>
</dbReference>
<evidence type="ECO:0000313" key="3">
    <source>
        <dbReference type="EMBL" id="SEW25251.1"/>
    </source>
</evidence>
<proteinExistence type="predicted"/>
<protein>
    <submittedName>
        <fullName evidence="3">Uncharacterized protein</fullName>
    </submittedName>
</protein>
<feature type="signal peptide" evidence="2">
    <location>
        <begin position="1"/>
        <end position="21"/>
    </location>
</feature>
<dbReference type="AlphaFoldDB" id="A0A1I0QED7"/>
<organism evidence="3 4">
    <name type="scientific">Prevotella aff. ruminicola Tc2-24</name>
    <dbReference type="NCBI Taxonomy" id="81582"/>
    <lineage>
        <taxon>Bacteria</taxon>
        <taxon>Pseudomonadati</taxon>
        <taxon>Bacteroidota</taxon>
        <taxon>Bacteroidia</taxon>
        <taxon>Bacteroidales</taxon>
        <taxon>Prevotellaceae</taxon>
        <taxon>Prevotella</taxon>
    </lineage>
</organism>
<name>A0A1I0QED7_9BACT</name>
<dbReference type="EMBL" id="FOIQ01000006">
    <property type="protein sequence ID" value="SEW25251.1"/>
    <property type="molecule type" value="Genomic_DNA"/>
</dbReference>
<keyword evidence="4" id="KW-1185">Reference proteome</keyword>
<evidence type="ECO:0000313" key="4">
    <source>
        <dbReference type="Proteomes" id="UP000199373"/>
    </source>
</evidence>
<gene>
    <name evidence="3" type="ORF">SAMN04487850_2386</name>
</gene>
<sequence>MKLKKLFTIAFGLAMTMNIYADNQPYDDPTDPAGTKDMPRPHRAPRRPAITVDNFRNGGAIILPNKDLELVEIEYYKNGCLVKFENYVSVEASSALIVSSENTIADSFAVIVNGKILYADNF</sequence>
<evidence type="ECO:0000256" key="2">
    <source>
        <dbReference type="SAM" id="SignalP"/>
    </source>
</evidence>